<evidence type="ECO:0000313" key="7">
    <source>
        <dbReference type="EMBL" id="MCL7047657.1"/>
    </source>
</evidence>
<organism evidence="6 8">
    <name type="scientific">Papaver nudicaule</name>
    <name type="common">Iceland poppy</name>
    <dbReference type="NCBI Taxonomy" id="74823"/>
    <lineage>
        <taxon>Eukaryota</taxon>
        <taxon>Viridiplantae</taxon>
        <taxon>Streptophyta</taxon>
        <taxon>Embryophyta</taxon>
        <taxon>Tracheophyta</taxon>
        <taxon>Spermatophyta</taxon>
        <taxon>Magnoliopsida</taxon>
        <taxon>Ranunculales</taxon>
        <taxon>Papaveraceae</taxon>
        <taxon>Papaveroideae</taxon>
        <taxon>Papaver</taxon>
    </lineage>
</organism>
<comment type="similarity">
    <text evidence="1">Belongs to the DEFL family.</text>
</comment>
<keyword evidence="3" id="KW-0295">Fungicide</keyword>
<evidence type="ECO:0000256" key="1">
    <source>
        <dbReference type="ARBA" id="ARBA00006722"/>
    </source>
</evidence>
<dbReference type="Proteomes" id="UP001177140">
    <property type="component" value="Unassembled WGS sequence"/>
</dbReference>
<keyword evidence="5" id="KW-0732">Signal</keyword>
<feature type="chain" id="PRO_5041630295" evidence="5">
    <location>
        <begin position="26"/>
        <end position="82"/>
    </location>
</feature>
<dbReference type="GO" id="GO:0050832">
    <property type="term" value="P:defense response to fungus"/>
    <property type="evidence" value="ECO:0007669"/>
    <property type="project" value="UniProtKB-KW"/>
</dbReference>
<dbReference type="EMBL" id="JAJJMA010295468">
    <property type="protein sequence ID" value="MCL7047657.1"/>
    <property type="molecule type" value="Genomic_DNA"/>
</dbReference>
<protein>
    <submittedName>
        <fullName evidence="6">Uncharacterized protein</fullName>
    </submittedName>
</protein>
<evidence type="ECO:0000313" key="8">
    <source>
        <dbReference type="Proteomes" id="UP001177140"/>
    </source>
</evidence>
<dbReference type="Pfam" id="PF25052">
    <property type="entry name" value="AtDEF-like"/>
    <property type="match status" value="1"/>
</dbReference>
<evidence type="ECO:0000256" key="4">
    <source>
        <dbReference type="ARBA" id="ARBA00022821"/>
    </source>
</evidence>
<proteinExistence type="inferred from homology"/>
<dbReference type="GO" id="GO:0031640">
    <property type="term" value="P:killing of cells of another organism"/>
    <property type="evidence" value="ECO:0007669"/>
    <property type="project" value="UniProtKB-KW"/>
</dbReference>
<dbReference type="InterPro" id="IPR010851">
    <property type="entry name" value="DEFL"/>
</dbReference>
<dbReference type="AlphaFoldDB" id="A0AA41S7K0"/>
<evidence type="ECO:0000256" key="3">
    <source>
        <dbReference type="ARBA" id="ARBA00022577"/>
    </source>
</evidence>
<keyword evidence="4" id="KW-0611">Plant defense</keyword>
<gene>
    <name evidence="6" type="ORF">MKW94_021875</name>
    <name evidence="7" type="ORF">MKW94_028515</name>
</gene>
<sequence length="82" mass="9197">MAKKNSLILCFFLVLLIFIAGTSKAMNQDNGKTCVEEWETICVIEDDCKERCHKDHGKKAKPGCYVQEGPTGGDLCKCFYKC</sequence>
<keyword evidence="2" id="KW-0929">Antimicrobial</keyword>
<dbReference type="EMBL" id="JAJJMA010106846">
    <property type="protein sequence ID" value="MCL7030929.1"/>
    <property type="molecule type" value="Genomic_DNA"/>
</dbReference>
<comment type="caution">
    <text evidence="6">The sequence shown here is derived from an EMBL/GenBank/DDBJ whole genome shotgun (WGS) entry which is preliminary data.</text>
</comment>
<evidence type="ECO:0000313" key="6">
    <source>
        <dbReference type="EMBL" id="MCL7030929.1"/>
    </source>
</evidence>
<keyword evidence="8" id="KW-1185">Reference proteome</keyword>
<accession>A0AA41S7K0</accession>
<evidence type="ECO:0000256" key="5">
    <source>
        <dbReference type="SAM" id="SignalP"/>
    </source>
</evidence>
<feature type="signal peptide" evidence="5">
    <location>
        <begin position="1"/>
        <end position="25"/>
    </location>
</feature>
<reference evidence="6" key="1">
    <citation type="submission" date="2022-03" db="EMBL/GenBank/DDBJ databases">
        <title>A functionally conserved STORR gene fusion in Papaver species that diverged 16.8 million years ago.</title>
        <authorList>
            <person name="Catania T."/>
        </authorList>
    </citation>
    <scope>NUCLEOTIDE SEQUENCE</scope>
    <source>
        <strain evidence="6">S-191538</strain>
    </source>
</reference>
<evidence type="ECO:0000256" key="2">
    <source>
        <dbReference type="ARBA" id="ARBA00022529"/>
    </source>
</evidence>
<name>A0AA41S7K0_PAPNU</name>